<feature type="domain" description="N-acetyltransferase" evidence="1">
    <location>
        <begin position="2"/>
        <end position="164"/>
    </location>
</feature>
<evidence type="ECO:0000313" key="2">
    <source>
        <dbReference type="EMBL" id="REE94614.1"/>
    </source>
</evidence>
<dbReference type="GO" id="GO:0016747">
    <property type="term" value="F:acyltransferase activity, transferring groups other than amino-acyl groups"/>
    <property type="evidence" value="ECO:0007669"/>
    <property type="project" value="InterPro"/>
</dbReference>
<organism evidence="2 3">
    <name type="scientific">Paenibacillus taihuensis</name>
    <dbReference type="NCBI Taxonomy" id="1156355"/>
    <lineage>
        <taxon>Bacteria</taxon>
        <taxon>Bacillati</taxon>
        <taxon>Bacillota</taxon>
        <taxon>Bacilli</taxon>
        <taxon>Bacillales</taxon>
        <taxon>Paenibacillaceae</taxon>
        <taxon>Paenibacillus</taxon>
    </lineage>
</organism>
<keyword evidence="3" id="KW-1185">Reference proteome</keyword>
<dbReference type="SUPFAM" id="SSF55729">
    <property type="entry name" value="Acyl-CoA N-acyltransferases (Nat)"/>
    <property type="match status" value="1"/>
</dbReference>
<dbReference type="Gene3D" id="3.40.630.30">
    <property type="match status" value="1"/>
</dbReference>
<gene>
    <name evidence="2" type="ORF">A8990_101410</name>
</gene>
<dbReference type="PROSITE" id="PS51186">
    <property type="entry name" value="GNAT"/>
    <property type="match status" value="1"/>
</dbReference>
<reference evidence="2 3" key="1">
    <citation type="submission" date="2018-08" db="EMBL/GenBank/DDBJ databases">
        <title>Genomic Encyclopedia of Type Strains, Phase III (KMG-III): the genomes of soil and plant-associated and newly described type strains.</title>
        <authorList>
            <person name="Whitman W."/>
        </authorList>
    </citation>
    <scope>NUCLEOTIDE SEQUENCE [LARGE SCALE GENOMIC DNA]</scope>
    <source>
        <strain evidence="2 3">CGMCC 1.10966</strain>
    </source>
</reference>
<dbReference type="Proteomes" id="UP000256304">
    <property type="component" value="Unassembled WGS sequence"/>
</dbReference>
<protein>
    <submittedName>
        <fullName evidence="2">Putative acetyltransferase</fullName>
    </submittedName>
</protein>
<evidence type="ECO:0000313" key="3">
    <source>
        <dbReference type="Proteomes" id="UP000256304"/>
    </source>
</evidence>
<comment type="caution">
    <text evidence="2">The sequence shown here is derived from an EMBL/GenBank/DDBJ whole genome shotgun (WGS) entry which is preliminary data.</text>
</comment>
<dbReference type="Pfam" id="PF00583">
    <property type="entry name" value="Acetyltransf_1"/>
    <property type="match status" value="1"/>
</dbReference>
<proteinExistence type="predicted"/>
<sequence>MVRLSPVSKEQKQVLYNLYQLYQYDFSPYTGNDLGNSGAYELHLEHFWEDARWNPFLIYFEGKIVGFLVVLFENYDVDPDPVHVIYDFMVLRKFRRYGFGREAAIQAFNLYKANWKVTQMSANEPAIHFWREVIKEYTGDRFTEEFREDLNKYVQSFSTKDSASSS</sequence>
<dbReference type="RefSeq" id="WP_245995801.1">
    <property type="nucleotide sequence ID" value="NZ_QTTN01000001.1"/>
</dbReference>
<dbReference type="AlphaFoldDB" id="A0A3D9SPW8"/>
<dbReference type="InterPro" id="IPR016181">
    <property type="entry name" value="Acyl_CoA_acyltransferase"/>
</dbReference>
<name>A0A3D9SPW8_9BACL</name>
<dbReference type="CDD" id="cd04301">
    <property type="entry name" value="NAT_SF"/>
    <property type="match status" value="1"/>
</dbReference>
<accession>A0A3D9SPW8</accession>
<dbReference type="InterPro" id="IPR000182">
    <property type="entry name" value="GNAT_dom"/>
</dbReference>
<keyword evidence="2" id="KW-0808">Transferase</keyword>
<evidence type="ECO:0000259" key="1">
    <source>
        <dbReference type="PROSITE" id="PS51186"/>
    </source>
</evidence>
<dbReference type="EMBL" id="QTTN01000001">
    <property type="protein sequence ID" value="REE94614.1"/>
    <property type="molecule type" value="Genomic_DNA"/>
</dbReference>